<dbReference type="GO" id="GO:0003995">
    <property type="term" value="F:acyl-CoA dehydrogenase activity"/>
    <property type="evidence" value="ECO:0007669"/>
    <property type="project" value="TreeGrafter"/>
</dbReference>
<dbReference type="GO" id="GO:0033539">
    <property type="term" value="P:fatty acid beta-oxidation using acyl-CoA dehydrogenase"/>
    <property type="evidence" value="ECO:0007669"/>
    <property type="project" value="TreeGrafter"/>
</dbReference>
<dbReference type="InterPro" id="IPR037069">
    <property type="entry name" value="AcylCoA_DH/ox_N_sf"/>
</dbReference>
<evidence type="ECO:0000256" key="1">
    <source>
        <dbReference type="ARBA" id="ARBA00023002"/>
    </source>
</evidence>
<dbReference type="PANTHER" id="PTHR48083">
    <property type="entry name" value="MEDIUM-CHAIN SPECIFIC ACYL-COA DEHYDROGENASE, MITOCHONDRIAL-RELATED"/>
    <property type="match status" value="1"/>
</dbReference>
<dbReference type="GO" id="GO:0005737">
    <property type="term" value="C:cytoplasm"/>
    <property type="evidence" value="ECO:0007669"/>
    <property type="project" value="TreeGrafter"/>
</dbReference>
<evidence type="ECO:0000256" key="2">
    <source>
        <dbReference type="ARBA" id="ARBA00049661"/>
    </source>
</evidence>
<dbReference type="AlphaFoldDB" id="A0A4R1HXE4"/>
<dbReference type="InterPro" id="IPR046373">
    <property type="entry name" value="Acyl-CoA_Oxase/DH_mid-dom_sf"/>
</dbReference>
<keyword evidence="6" id="KW-1185">Reference proteome</keyword>
<dbReference type="Gene3D" id="1.20.140.10">
    <property type="entry name" value="Butyryl-CoA Dehydrogenase, subunit A, domain 3"/>
    <property type="match status" value="1"/>
</dbReference>
<dbReference type="Pfam" id="PF08028">
    <property type="entry name" value="Acyl-CoA_dh_2"/>
    <property type="match status" value="1"/>
</dbReference>
<dbReference type="GO" id="GO:0050660">
    <property type="term" value="F:flavin adenine dinucleotide binding"/>
    <property type="evidence" value="ECO:0007669"/>
    <property type="project" value="InterPro"/>
</dbReference>
<dbReference type="InterPro" id="IPR050741">
    <property type="entry name" value="Acyl-CoA_dehydrogenase"/>
</dbReference>
<evidence type="ECO:0000313" key="6">
    <source>
        <dbReference type="Proteomes" id="UP000295560"/>
    </source>
</evidence>
<keyword evidence="1" id="KW-0560">Oxidoreductase</keyword>
<dbReference type="SUPFAM" id="SSF56645">
    <property type="entry name" value="Acyl-CoA dehydrogenase NM domain-like"/>
    <property type="match status" value="1"/>
</dbReference>
<dbReference type="PANTHER" id="PTHR48083:SF19">
    <property type="entry name" value="FLAVIN-DEPENDENT MONOOXYGENASE, OXYGENASE SUBUNIT HSAA"/>
    <property type="match status" value="1"/>
</dbReference>
<dbReference type="Pfam" id="PF02771">
    <property type="entry name" value="Acyl-CoA_dh_N"/>
    <property type="match status" value="1"/>
</dbReference>
<dbReference type="GO" id="GO:0016712">
    <property type="term" value="F:oxidoreductase activity, acting on paired donors, with incorporation or reduction of molecular oxygen, reduced flavin or flavoprotein as one donor, and incorporation of one atom of oxygen"/>
    <property type="evidence" value="ECO:0007669"/>
    <property type="project" value="TreeGrafter"/>
</dbReference>
<comment type="caution">
    <text evidence="5">The sequence shown here is derived from an EMBL/GenBank/DDBJ whole genome shotgun (WGS) entry which is preliminary data.</text>
</comment>
<evidence type="ECO:0000259" key="3">
    <source>
        <dbReference type="Pfam" id="PF02771"/>
    </source>
</evidence>
<dbReference type="Gene3D" id="2.40.110.10">
    <property type="entry name" value="Butyryl-CoA Dehydrogenase, subunit A, domain 2"/>
    <property type="match status" value="1"/>
</dbReference>
<sequence length="375" mass="37956">MTSTIPTADPDTIAVGELVDLAASGARDADEDGDLPAGAAEAIAAAGFARHYVPARFGGHEGTVAEMTRAVAEVGEACTSTAWCAAMFGYAARFATHLPERAQAEAWADGPDALWVSGLVPAGAASAVDGGYRVEGRWTWVSGAEHADWAILAGPVPGPDAPAPMFMAVPRSDFRVERTWDAVGMRATGSHALVVDGAVVPEHRTVPLPSVLGGRNDVSDVAQHNLPLPAVGGVTCAPAALGAARAALTAAAAIVRGKPGAAGTGAGTASADMAIARAAVRVDTAQMLVERAADVLDAGEGRSSLGVRNARDCAHAADLLTEAVGDLMSSAGTSAQHRGSALQRAWRDVTVAASHAALRFEKPAAAWTAGLIGRD</sequence>
<evidence type="ECO:0000313" key="5">
    <source>
        <dbReference type="EMBL" id="TCK22212.1"/>
    </source>
</evidence>
<organism evidence="5 6">
    <name type="scientific">Pseudonocardia endophytica</name>
    <dbReference type="NCBI Taxonomy" id="401976"/>
    <lineage>
        <taxon>Bacteria</taxon>
        <taxon>Bacillati</taxon>
        <taxon>Actinomycetota</taxon>
        <taxon>Actinomycetes</taxon>
        <taxon>Pseudonocardiales</taxon>
        <taxon>Pseudonocardiaceae</taxon>
        <taxon>Pseudonocardia</taxon>
    </lineage>
</organism>
<protein>
    <submittedName>
        <fullName evidence="5">Two-component flavin-dependent monooxygenase</fullName>
    </submittedName>
</protein>
<comment type="similarity">
    <text evidence="2">Belongs to the HpaH/HsaA monooxygenase family.</text>
</comment>
<dbReference type="PIRSF" id="PIRSF016578">
    <property type="entry name" value="HsaA"/>
    <property type="match status" value="1"/>
</dbReference>
<dbReference type="Gene3D" id="1.10.540.10">
    <property type="entry name" value="Acyl-CoA dehydrogenase/oxidase, N-terminal domain"/>
    <property type="match status" value="1"/>
</dbReference>
<keyword evidence="5" id="KW-0503">Monooxygenase</keyword>
<dbReference type="InterPro" id="IPR036250">
    <property type="entry name" value="AcylCo_DH-like_C"/>
</dbReference>
<proteinExistence type="inferred from homology"/>
<dbReference type="InterPro" id="IPR009100">
    <property type="entry name" value="AcylCoA_DH/oxidase_NM_dom_sf"/>
</dbReference>
<gene>
    <name evidence="5" type="ORF">EV378_6212</name>
</gene>
<dbReference type="InterPro" id="IPR013107">
    <property type="entry name" value="Acyl-CoA_DH_C"/>
</dbReference>
<name>A0A4R1HXE4_PSEEN</name>
<accession>A0A4R1HXE4</accession>
<dbReference type="InterPro" id="IPR013786">
    <property type="entry name" value="AcylCoA_DH/ox_N"/>
</dbReference>
<dbReference type="OrthoDB" id="3402961at2"/>
<evidence type="ECO:0000259" key="4">
    <source>
        <dbReference type="Pfam" id="PF08028"/>
    </source>
</evidence>
<feature type="domain" description="Acyl-CoA dehydrogenase/oxidase N-terminal" evidence="3">
    <location>
        <begin position="24"/>
        <end position="85"/>
    </location>
</feature>
<dbReference type="Proteomes" id="UP000295560">
    <property type="component" value="Unassembled WGS sequence"/>
</dbReference>
<dbReference type="EMBL" id="SMFZ01000002">
    <property type="protein sequence ID" value="TCK22212.1"/>
    <property type="molecule type" value="Genomic_DNA"/>
</dbReference>
<dbReference type="RefSeq" id="WP_132430901.1">
    <property type="nucleotide sequence ID" value="NZ_SMFZ01000002.1"/>
</dbReference>
<reference evidence="5 6" key="1">
    <citation type="submission" date="2019-03" db="EMBL/GenBank/DDBJ databases">
        <title>Sequencing the genomes of 1000 actinobacteria strains.</title>
        <authorList>
            <person name="Klenk H.-P."/>
        </authorList>
    </citation>
    <scope>NUCLEOTIDE SEQUENCE [LARGE SCALE GENOMIC DNA]</scope>
    <source>
        <strain evidence="5 6">DSM 44969</strain>
    </source>
</reference>
<dbReference type="SUPFAM" id="SSF47203">
    <property type="entry name" value="Acyl-CoA dehydrogenase C-terminal domain-like"/>
    <property type="match status" value="1"/>
</dbReference>
<feature type="domain" description="Acyl-CoA dehydrogenase C-terminal" evidence="4">
    <location>
        <begin position="235"/>
        <end position="359"/>
    </location>
</feature>